<dbReference type="InterPro" id="IPR035093">
    <property type="entry name" value="RelE/ParE_toxin_dom_sf"/>
</dbReference>
<comment type="caution">
    <text evidence="1">The sequence shown here is derived from an EMBL/GenBank/DDBJ whole genome shotgun (WGS) entry which is preliminary data.</text>
</comment>
<accession>A0A645G1Y7</accession>
<name>A0A645G1Y7_9ZZZZ</name>
<dbReference type="AlphaFoldDB" id="A0A645G1Y7"/>
<dbReference type="EMBL" id="VSSQ01067876">
    <property type="protein sequence ID" value="MPN20186.1"/>
    <property type="molecule type" value="Genomic_DNA"/>
</dbReference>
<reference evidence="1" key="1">
    <citation type="submission" date="2019-08" db="EMBL/GenBank/DDBJ databases">
        <authorList>
            <person name="Kucharzyk K."/>
            <person name="Murdoch R.W."/>
            <person name="Higgins S."/>
            <person name="Loffler F."/>
        </authorList>
    </citation>
    <scope>NUCLEOTIDE SEQUENCE</scope>
</reference>
<protein>
    <submittedName>
        <fullName evidence="1">Uncharacterized protein</fullName>
    </submittedName>
</protein>
<evidence type="ECO:0000313" key="1">
    <source>
        <dbReference type="EMBL" id="MPN20186.1"/>
    </source>
</evidence>
<proteinExistence type="predicted"/>
<gene>
    <name evidence="1" type="ORF">SDC9_167564</name>
</gene>
<dbReference type="Gene3D" id="3.30.2310.20">
    <property type="entry name" value="RelE-like"/>
    <property type="match status" value="1"/>
</dbReference>
<sequence>MNNYVLLYSTRFKKDYKKLALQPEKLEAIKNTLNMLFQNRNPGY</sequence>
<organism evidence="1">
    <name type="scientific">bioreactor metagenome</name>
    <dbReference type="NCBI Taxonomy" id="1076179"/>
    <lineage>
        <taxon>unclassified sequences</taxon>
        <taxon>metagenomes</taxon>
        <taxon>ecological metagenomes</taxon>
    </lineage>
</organism>